<gene>
    <name evidence="3" type="ORF">QR46_0141</name>
</gene>
<accession>A0A132P0M9</accession>
<feature type="repeat" description="ANK" evidence="1">
    <location>
        <begin position="794"/>
        <end position="826"/>
    </location>
</feature>
<name>A0A132P0M9_GIAIN</name>
<dbReference type="PANTHER" id="PTHR24120:SF4">
    <property type="entry name" value="GH07239P"/>
    <property type="match status" value="1"/>
</dbReference>
<dbReference type="OrthoDB" id="539213at2759"/>
<comment type="caution">
    <text evidence="3">The sequence shown here is derived from an EMBL/GenBank/DDBJ whole genome shotgun (WGS) entry which is preliminary data.</text>
</comment>
<feature type="region of interest" description="Disordered" evidence="2">
    <location>
        <begin position="321"/>
        <end position="357"/>
    </location>
</feature>
<protein>
    <submittedName>
        <fullName evidence="3">Kinase/ Ser/Thr protein kinase</fullName>
    </submittedName>
</protein>
<sequence length="851" mass="93985">MHCVSGVVGSTYFRMKRAWFNAIYSKNNKELESFLPFYDDWRTYNGNTGLMIAAKTGSLGLAKLLLNYEAGKRNNAGETALIIASRCGNVDIVALLAPIEAGVMDTRGRCALHWAIQLGNAALFDVLLHYEQHVTDEQGVTLLMKAAWYSRPQFAVELKTGLLGKKDYAGDTALIYAILGGAPQVLEILLEEVCLYNNHMSNGLMEAIKCGYGDYLVKILSAETLQSLVGARDQHGRTALMYAVLHNARYAASVLANFEGGIRDNQGDTAAILAERLGAADYLAIFNHLNQSAIPLTESLHSPDEVVDTCGLNMLQQTISVSPPQTESSQQSIPVESVLPPSLPPSKEASGSQDSLIDSTHSISEATSETPDTSSSVARSDTVSPIYGHEFNYFRRFRGKATRSKLKSKPIAKKNKAKVLAYKRVKALFNPHTRYKATTTKSGKSHTSTNLNERTNSSSNQRPPGSKSLSSATKKRSSLKHRKVAKRKQDISISFSTMDAPSSGSSGNEIKEGDLYEKNTVEYDTLPLLYFTGEEEVVEAPSAAVVFSAQSYSRPPSVWTSVSRRESMPLNEHRAKRYSKKYIRALLTGNILQVRKLGEKEKQYGHYHGDTALMYAVRINNPSLIRVLAPLEVGRLNPAGESALMIAARKNKFFATRFLAPYEAGYQDSCKYTALMYAAQQGNFSIVKLLAKKEATMQNRIGETALMLATRYYWPEVMAFLSPLEGHIADNTGLTPLMYMTLRNDRNMVRLLAPHGSGQTTLKGTTALMMAVSRGYYECAGILHETEARMQDHKGRTALMIAAGCGNSELVRLMIGKEAGMKDIDGRRASDYARHNGYTNVVFFLHRWEPW</sequence>
<feature type="compositionally biased region" description="Basic residues" evidence="2">
    <location>
        <begin position="473"/>
        <end position="486"/>
    </location>
</feature>
<proteinExistence type="predicted"/>
<dbReference type="SMART" id="SM00248">
    <property type="entry name" value="ANK"/>
    <property type="match status" value="10"/>
</dbReference>
<evidence type="ECO:0000313" key="4">
    <source>
        <dbReference type="Proteomes" id="UP000070089"/>
    </source>
</evidence>
<dbReference type="InterPro" id="IPR036770">
    <property type="entry name" value="Ankyrin_rpt-contain_sf"/>
</dbReference>
<dbReference type="Pfam" id="PF12796">
    <property type="entry name" value="Ank_2"/>
    <property type="match status" value="4"/>
</dbReference>
<keyword evidence="1" id="KW-0040">ANK repeat</keyword>
<feature type="compositionally biased region" description="Polar residues" evidence="2">
    <location>
        <begin position="321"/>
        <end position="331"/>
    </location>
</feature>
<dbReference type="InterPro" id="IPR002110">
    <property type="entry name" value="Ankyrin_rpt"/>
</dbReference>
<feature type="compositionally biased region" description="Polar residues" evidence="2">
    <location>
        <begin position="491"/>
        <end position="508"/>
    </location>
</feature>
<evidence type="ECO:0000256" key="2">
    <source>
        <dbReference type="SAM" id="MobiDB-lite"/>
    </source>
</evidence>
<dbReference type="PANTHER" id="PTHR24120">
    <property type="entry name" value="GH07239P"/>
    <property type="match status" value="1"/>
</dbReference>
<dbReference type="VEuPathDB" id="GiardiaDB:QR46_0141"/>
<dbReference type="SUPFAM" id="SSF48403">
    <property type="entry name" value="Ankyrin repeat"/>
    <property type="match status" value="2"/>
</dbReference>
<organism evidence="3 4">
    <name type="scientific">Giardia duodenalis assemblage B</name>
    <dbReference type="NCBI Taxonomy" id="1394984"/>
    <lineage>
        <taxon>Eukaryota</taxon>
        <taxon>Metamonada</taxon>
        <taxon>Diplomonadida</taxon>
        <taxon>Hexamitidae</taxon>
        <taxon>Giardiinae</taxon>
        <taxon>Giardia</taxon>
    </lineage>
</organism>
<evidence type="ECO:0000256" key="1">
    <source>
        <dbReference type="PROSITE-ProRule" id="PRU00023"/>
    </source>
</evidence>
<dbReference type="EMBL" id="JXTI01000002">
    <property type="protein sequence ID" value="KWX15823.1"/>
    <property type="molecule type" value="Genomic_DNA"/>
</dbReference>
<reference evidence="3 4" key="1">
    <citation type="journal article" date="2015" name="Mol. Biochem. Parasitol.">
        <title>Identification of polymorphic genes for use in assemblage B genotyping assays through comparative genomics of multiple assemblage B Giardia duodenalis isolates.</title>
        <authorList>
            <person name="Wielinga C."/>
            <person name="Thompson R.C."/>
            <person name="Monis P."/>
            <person name="Ryan U."/>
        </authorList>
    </citation>
    <scope>NUCLEOTIDE SEQUENCE [LARGE SCALE GENOMIC DNA]</scope>
    <source>
        <strain evidence="3 4">BAH15c1</strain>
    </source>
</reference>
<keyword evidence="3" id="KW-0418">Kinase</keyword>
<dbReference type="AlphaFoldDB" id="A0A132P0M9"/>
<feature type="region of interest" description="Disordered" evidence="2">
    <location>
        <begin position="432"/>
        <end position="513"/>
    </location>
</feature>
<dbReference type="Proteomes" id="UP000070089">
    <property type="component" value="Unassembled WGS sequence"/>
</dbReference>
<feature type="compositionally biased region" description="Low complexity" evidence="2">
    <location>
        <begin position="436"/>
        <end position="449"/>
    </location>
</feature>
<dbReference type="Gene3D" id="1.25.40.20">
    <property type="entry name" value="Ankyrin repeat-containing domain"/>
    <property type="match status" value="4"/>
</dbReference>
<keyword evidence="3" id="KW-0808">Transferase</keyword>
<evidence type="ECO:0000313" key="3">
    <source>
        <dbReference type="EMBL" id="KWX15823.1"/>
    </source>
</evidence>
<dbReference type="PROSITE" id="PS50088">
    <property type="entry name" value="ANK_REPEAT"/>
    <property type="match status" value="1"/>
</dbReference>
<dbReference type="GO" id="GO:0016301">
    <property type="term" value="F:kinase activity"/>
    <property type="evidence" value="ECO:0007669"/>
    <property type="project" value="UniProtKB-KW"/>
</dbReference>
<feature type="compositionally biased region" description="Polar residues" evidence="2">
    <location>
        <begin position="450"/>
        <end position="472"/>
    </location>
</feature>